<name>A0A139H6I4_9PEZI</name>
<sequence>MLRLIASSHFSSGIYHVKRNFISVFDDRDEAAAQDGCINGLQRPRRLKYFDTGASFGERDADAVESRRTSIQRTGEKDMTSSRQQH</sequence>
<protein>
    <submittedName>
        <fullName evidence="2">Uncharacterized protein</fullName>
    </submittedName>
</protein>
<evidence type="ECO:0000313" key="2">
    <source>
        <dbReference type="EMBL" id="KXS98080.1"/>
    </source>
</evidence>
<accession>A0A139H6I4</accession>
<reference evidence="2 3" key="1">
    <citation type="submission" date="2015-07" db="EMBL/GenBank/DDBJ databases">
        <title>Comparative genomics of the Sigatoka disease complex on banana suggests a link between parallel evolutionary changes in Pseudocercospora fijiensis and Pseudocercospora eumusae and increased virulence on the banana host.</title>
        <authorList>
            <person name="Chang T.-C."/>
            <person name="Salvucci A."/>
            <person name="Crous P.W."/>
            <person name="Stergiopoulos I."/>
        </authorList>
    </citation>
    <scope>NUCLEOTIDE SEQUENCE [LARGE SCALE GENOMIC DNA]</scope>
    <source>
        <strain evidence="2 3">CBS 114824</strain>
    </source>
</reference>
<dbReference type="EMBL" id="LFZN01000123">
    <property type="protein sequence ID" value="KXS98080.1"/>
    <property type="molecule type" value="Genomic_DNA"/>
</dbReference>
<evidence type="ECO:0000256" key="1">
    <source>
        <dbReference type="SAM" id="MobiDB-lite"/>
    </source>
</evidence>
<keyword evidence="3" id="KW-1185">Reference proteome</keyword>
<proteinExistence type="predicted"/>
<feature type="region of interest" description="Disordered" evidence="1">
    <location>
        <begin position="60"/>
        <end position="86"/>
    </location>
</feature>
<organism evidence="2 3">
    <name type="scientific">Pseudocercospora eumusae</name>
    <dbReference type="NCBI Taxonomy" id="321146"/>
    <lineage>
        <taxon>Eukaryota</taxon>
        <taxon>Fungi</taxon>
        <taxon>Dikarya</taxon>
        <taxon>Ascomycota</taxon>
        <taxon>Pezizomycotina</taxon>
        <taxon>Dothideomycetes</taxon>
        <taxon>Dothideomycetidae</taxon>
        <taxon>Mycosphaerellales</taxon>
        <taxon>Mycosphaerellaceae</taxon>
        <taxon>Pseudocercospora</taxon>
    </lineage>
</organism>
<evidence type="ECO:0000313" key="3">
    <source>
        <dbReference type="Proteomes" id="UP000070133"/>
    </source>
</evidence>
<dbReference type="Proteomes" id="UP000070133">
    <property type="component" value="Unassembled WGS sequence"/>
</dbReference>
<dbReference type="AlphaFoldDB" id="A0A139H6I4"/>
<feature type="compositionally biased region" description="Basic and acidic residues" evidence="1">
    <location>
        <begin position="60"/>
        <end position="80"/>
    </location>
</feature>
<comment type="caution">
    <text evidence="2">The sequence shown here is derived from an EMBL/GenBank/DDBJ whole genome shotgun (WGS) entry which is preliminary data.</text>
</comment>
<gene>
    <name evidence="2" type="ORF">AC578_1475</name>
</gene>